<keyword evidence="2" id="KW-1185">Reference proteome</keyword>
<dbReference type="AlphaFoldDB" id="A0A090AL24"/>
<evidence type="ECO:0000313" key="1">
    <source>
        <dbReference type="EMBL" id="BAP56427.1"/>
    </source>
</evidence>
<dbReference type="OrthoDB" id="9792015at2"/>
<evidence type="ECO:0000313" key="2">
    <source>
        <dbReference type="Proteomes" id="UP000031623"/>
    </source>
</evidence>
<dbReference type="EMBL" id="AP014633">
    <property type="protein sequence ID" value="BAP56427.1"/>
    <property type="molecule type" value="Genomic_DNA"/>
</dbReference>
<name>A0A090AL24_9GAMM</name>
<dbReference type="Proteomes" id="UP000031623">
    <property type="component" value="Chromosome"/>
</dbReference>
<dbReference type="HOGENOM" id="CLU_2884525_0_0_6"/>
<dbReference type="STRING" id="40754.THII_2130"/>
<proteinExistence type="predicted"/>
<evidence type="ECO:0008006" key="3">
    <source>
        <dbReference type="Google" id="ProtNLM"/>
    </source>
</evidence>
<organism evidence="1 2">
    <name type="scientific">Thioploca ingrica</name>
    <dbReference type="NCBI Taxonomy" id="40754"/>
    <lineage>
        <taxon>Bacteria</taxon>
        <taxon>Pseudomonadati</taxon>
        <taxon>Pseudomonadota</taxon>
        <taxon>Gammaproteobacteria</taxon>
        <taxon>Thiotrichales</taxon>
        <taxon>Thiotrichaceae</taxon>
        <taxon>Thioploca</taxon>
    </lineage>
</organism>
<sequence>MFLLIPIFGFMHLSPLIIKLNEIRVAAALENNCSILYTEDLQHNQLIENHIKIINPFKIARSA</sequence>
<accession>A0A090AL24</accession>
<dbReference type="KEGG" id="tig:THII_2130"/>
<gene>
    <name evidence="1" type="ORF">THII_2130</name>
</gene>
<reference evidence="1 2" key="1">
    <citation type="journal article" date="2014" name="ISME J.">
        <title>Ecophysiology of Thioploca ingrica as revealed by the complete genome sequence supplemented with proteomic evidence.</title>
        <authorList>
            <person name="Kojima H."/>
            <person name="Ogura Y."/>
            <person name="Yamamoto N."/>
            <person name="Togashi T."/>
            <person name="Mori H."/>
            <person name="Watanabe T."/>
            <person name="Nemoto F."/>
            <person name="Kurokawa K."/>
            <person name="Hayashi T."/>
            <person name="Fukui M."/>
        </authorList>
    </citation>
    <scope>NUCLEOTIDE SEQUENCE [LARGE SCALE GENOMIC DNA]</scope>
</reference>
<protein>
    <recommendedName>
        <fullName evidence="3">PIN domain-containing protein</fullName>
    </recommendedName>
</protein>